<dbReference type="Gene3D" id="3.40.1090.10">
    <property type="entry name" value="Cytosolic phospholipase A2 catalytic domain"/>
    <property type="match status" value="1"/>
</dbReference>
<dbReference type="InterPro" id="IPR016035">
    <property type="entry name" value="Acyl_Trfase/lysoPLipase"/>
</dbReference>
<evidence type="ECO:0000256" key="1">
    <source>
        <dbReference type="ARBA" id="ARBA00008780"/>
    </source>
</evidence>
<dbReference type="PANTHER" id="PTHR10728:SF33">
    <property type="entry name" value="LYSOPHOSPHOLIPASE 1-RELATED"/>
    <property type="match status" value="1"/>
</dbReference>
<dbReference type="EMBL" id="JBEVYD010000010">
    <property type="protein sequence ID" value="KAL3230251.1"/>
    <property type="molecule type" value="Genomic_DNA"/>
</dbReference>
<name>A0ABR4NQD2_9SACH</name>
<dbReference type="InterPro" id="IPR002642">
    <property type="entry name" value="LysoPLipase_cat_dom"/>
</dbReference>
<evidence type="ECO:0000256" key="2">
    <source>
        <dbReference type="ARBA" id="ARBA00013274"/>
    </source>
</evidence>
<reference evidence="12 13" key="1">
    <citation type="submission" date="2024-05" db="EMBL/GenBank/DDBJ databases">
        <title>Long read based assembly of the Candida bracarensis genome reveals expanded adhesin content.</title>
        <authorList>
            <person name="Marcet-Houben M."/>
            <person name="Ksiezopolska E."/>
            <person name="Gabaldon T."/>
        </authorList>
    </citation>
    <scope>NUCLEOTIDE SEQUENCE [LARGE SCALE GENOMIC DNA]</scope>
    <source>
        <strain evidence="12 13">CBM6</strain>
    </source>
</reference>
<dbReference type="CDD" id="cd07203">
    <property type="entry name" value="cPLA2_Fungal_PLB"/>
    <property type="match status" value="1"/>
</dbReference>
<comment type="caution">
    <text evidence="12">The sequence shown here is derived from an EMBL/GenBank/DDBJ whole genome shotgun (WGS) entry which is preliminary data.</text>
</comment>
<feature type="region of interest" description="Disordered" evidence="10">
    <location>
        <begin position="612"/>
        <end position="636"/>
    </location>
</feature>
<feature type="chain" id="PRO_5044989082" description="Lysophospholipase" evidence="9">
    <location>
        <begin position="21"/>
        <end position="662"/>
    </location>
</feature>
<dbReference type="SUPFAM" id="SSF52151">
    <property type="entry name" value="FabD/lysophospholipase-like"/>
    <property type="match status" value="1"/>
</dbReference>
<dbReference type="SMART" id="SM00022">
    <property type="entry name" value="PLAc"/>
    <property type="match status" value="1"/>
</dbReference>
<organism evidence="12 13">
    <name type="scientific">Nakaseomyces bracarensis</name>
    <dbReference type="NCBI Taxonomy" id="273131"/>
    <lineage>
        <taxon>Eukaryota</taxon>
        <taxon>Fungi</taxon>
        <taxon>Dikarya</taxon>
        <taxon>Ascomycota</taxon>
        <taxon>Saccharomycotina</taxon>
        <taxon>Saccharomycetes</taxon>
        <taxon>Saccharomycetales</taxon>
        <taxon>Saccharomycetaceae</taxon>
        <taxon>Nakaseomyces</taxon>
    </lineage>
</organism>
<dbReference type="Pfam" id="PF01735">
    <property type="entry name" value="PLA2_B"/>
    <property type="match status" value="1"/>
</dbReference>
<evidence type="ECO:0000256" key="7">
    <source>
        <dbReference type="ARBA" id="ARBA00023180"/>
    </source>
</evidence>
<dbReference type="PANTHER" id="PTHR10728">
    <property type="entry name" value="CYTOSOLIC PHOSPHOLIPASE A2"/>
    <property type="match status" value="1"/>
</dbReference>
<keyword evidence="7" id="KW-0325">Glycoprotein</keyword>
<keyword evidence="4 8" id="KW-0378">Hydrolase</keyword>
<keyword evidence="3 9" id="KW-0732">Signal</keyword>
<evidence type="ECO:0000313" key="12">
    <source>
        <dbReference type="EMBL" id="KAL3230251.1"/>
    </source>
</evidence>
<evidence type="ECO:0000256" key="4">
    <source>
        <dbReference type="ARBA" id="ARBA00022801"/>
    </source>
</evidence>
<evidence type="ECO:0000256" key="8">
    <source>
        <dbReference type="PROSITE-ProRule" id="PRU00555"/>
    </source>
</evidence>
<keyword evidence="13" id="KW-1185">Reference proteome</keyword>
<evidence type="ECO:0000256" key="3">
    <source>
        <dbReference type="ARBA" id="ARBA00022729"/>
    </source>
</evidence>
<accession>A0ABR4NQD2</accession>
<evidence type="ECO:0000256" key="9">
    <source>
        <dbReference type="RuleBase" id="RU362103"/>
    </source>
</evidence>
<gene>
    <name evidence="12" type="ORF">RNJ44_01614</name>
</gene>
<evidence type="ECO:0000256" key="5">
    <source>
        <dbReference type="ARBA" id="ARBA00022963"/>
    </source>
</evidence>
<proteinExistence type="inferred from homology"/>
<feature type="signal peptide" evidence="9">
    <location>
        <begin position="1"/>
        <end position="20"/>
    </location>
</feature>
<keyword evidence="6 8" id="KW-0443">Lipid metabolism</keyword>
<feature type="compositionally biased region" description="Low complexity" evidence="10">
    <location>
        <begin position="618"/>
        <end position="631"/>
    </location>
</feature>
<feature type="domain" description="PLA2c" evidence="11">
    <location>
        <begin position="33"/>
        <end position="588"/>
    </location>
</feature>
<evidence type="ECO:0000259" key="11">
    <source>
        <dbReference type="PROSITE" id="PS51210"/>
    </source>
</evidence>
<evidence type="ECO:0000313" key="13">
    <source>
        <dbReference type="Proteomes" id="UP001623330"/>
    </source>
</evidence>
<evidence type="ECO:0000256" key="10">
    <source>
        <dbReference type="SAM" id="MobiDB-lite"/>
    </source>
</evidence>
<dbReference type="Proteomes" id="UP001623330">
    <property type="component" value="Unassembled WGS sequence"/>
</dbReference>
<comment type="catalytic activity">
    <reaction evidence="9">
        <text>a 1-acyl-sn-glycero-3-phosphocholine + H2O = sn-glycerol 3-phosphocholine + a fatty acid + H(+)</text>
        <dbReference type="Rhea" id="RHEA:15177"/>
        <dbReference type="ChEBI" id="CHEBI:15377"/>
        <dbReference type="ChEBI" id="CHEBI:15378"/>
        <dbReference type="ChEBI" id="CHEBI:16870"/>
        <dbReference type="ChEBI" id="CHEBI:28868"/>
        <dbReference type="ChEBI" id="CHEBI:58168"/>
        <dbReference type="EC" id="3.1.1.5"/>
    </reaction>
</comment>
<sequence length="662" mass="71169">MQLQVVSAITLLALNGVADAWAPSNSYVPSNVTCANDINLLRNASGLSQDEQDWLDKRNPIAQEALKSFMERATANFSSNSSASAIIDRLFGSNSSNVPKIAIAASGGGYRAMLSGAGMVSAMDNRTEGANEHGLGGLLQAATYLAGLSGGNWLTTTLAWNNWTSVENIVDGMDSDDAIWDLSHSIVSPGGINIFKTGSRWDHIADAVEAKQDAGFNVSLADVWGRALSYQMFPSLYRGGLGYLWSDLREADVFKNGEMPMPISVADGRYPGTQIVDLNSTVFEYTPFELGSWDPSLSAFTDVRYLGTNVSNGKPVTEGQCVAGFDQVGFLMGTSSTLFNQFLLRINDTSLPKFIRRLATHFLKDLSQDYDDIAIYSPNPFKGADYVSNNRSQSLVNSDYLFLVDGGEDGENIPLVPLLQQERELDVIFALDNSADTNENWPAGISLMHTYRRQFAFQGQGVTFPSVPGVDTFMNLGLNQKPTFFGCDANNMTDLEYIPPLIVYIPNSHHSYNGNTSTFKLSYSEKERLGVIRNGFESATVGNLTGDDGFVGCIGCAILRRKQQALNMTLPAECEQCFTNYCWNGTVDATPAKGVSDSDDFSQASGSAAADMAEEDAVSSSSSSTATSTKSSTKKNSGVAVQASTGKLAVAAFVVAAVAQLV</sequence>
<comment type="similarity">
    <text evidence="1 9">Belongs to the lysophospholipase family.</text>
</comment>
<dbReference type="EC" id="3.1.1.5" evidence="2 9"/>
<keyword evidence="5 8" id="KW-0442">Lipid degradation</keyword>
<protein>
    <recommendedName>
        <fullName evidence="2 9">Lysophospholipase</fullName>
        <ecNumber evidence="2 9">3.1.1.5</ecNumber>
    </recommendedName>
</protein>
<evidence type="ECO:0000256" key="6">
    <source>
        <dbReference type="ARBA" id="ARBA00023098"/>
    </source>
</evidence>
<dbReference type="PROSITE" id="PS51210">
    <property type="entry name" value="PLA2C"/>
    <property type="match status" value="1"/>
</dbReference>